<dbReference type="OrthoDB" id="9803619at2"/>
<proteinExistence type="predicted"/>
<evidence type="ECO:0000313" key="2">
    <source>
        <dbReference type="EMBL" id="SCY91317.1"/>
    </source>
</evidence>
<evidence type="ECO:0000313" key="3">
    <source>
        <dbReference type="Proteomes" id="UP000198870"/>
    </source>
</evidence>
<feature type="domain" description="HD" evidence="1">
    <location>
        <begin position="60"/>
        <end position="203"/>
    </location>
</feature>
<name>A0A1G5JSK3_9BACT</name>
<dbReference type="InterPro" id="IPR003607">
    <property type="entry name" value="HD/PDEase_dom"/>
</dbReference>
<dbReference type="PROSITE" id="PS51831">
    <property type="entry name" value="HD"/>
    <property type="match status" value="1"/>
</dbReference>
<dbReference type="GO" id="GO:0008832">
    <property type="term" value="F:dGTPase activity"/>
    <property type="evidence" value="ECO:0007669"/>
    <property type="project" value="TreeGrafter"/>
</dbReference>
<dbReference type="EMBL" id="FMUX01000046">
    <property type="protein sequence ID" value="SCY91317.1"/>
    <property type="molecule type" value="Genomic_DNA"/>
</dbReference>
<evidence type="ECO:0000259" key="1">
    <source>
        <dbReference type="PROSITE" id="PS51831"/>
    </source>
</evidence>
<keyword evidence="3" id="KW-1185">Reference proteome</keyword>
<dbReference type="STRING" id="419481.SAMN05216233_1465"/>
<sequence length="295" mass="33510">MQKNPFEDAYYKQRPKEKSYDVRGEYFRDQTAIIHSMPFRRLKHKTQVFFAPNNDHVCTRIEHVMHVASIAATICKGLNKANPDMWDLDAELAYAIGLSHDLGHAPFGHAGESALSEMLPVGTVFMHELNGLRVVDKLANEGRGLNLTYAVRDGVICHNGESFEQEIFPDTDERDLNSIVDRSHNPLTYEGCIVRFADKVAYLGRDIEDAVIAGFIKDSDVPKKLRSELGHSNGQIINRLVKDVIQTSCESGSIKFSDERHELILSLKNFNYNVIYNHKEIIRYKKFGVNIIRGC</sequence>
<dbReference type="Gene3D" id="1.10.3210.10">
    <property type="entry name" value="Hypothetical protein af1432"/>
    <property type="match status" value="1"/>
</dbReference>
<dbReference type="InterPro" id="IPR006674">
    <property type="entry name" value="HD_domain"/>
</dbReference>
<dbReference type="PANTHER" id="PTHR11373">
    <property type="entry name" value="DEOXYNUCLEOSIDE TRIPHOSPHATE TRIPHOSPHOHYDROLASE"/>
    <property type="match status" value="1"/>
</dbReference>
<dbReference type="InterPro" id="IPR050135">
    <property type="entry name" value="dGTPase-like"/>
</dbReference>
<dbReference type="RefSeq" id="WP_092216034.1">
    <property type="nucleotide sequence ID" value="NZ_FMUX01000046.1"/>
</dbReference>
<organism evidence="2 3">
    <name type="scientific">Desulfoluna spongiiphila</name>
    <dbReference type="NCBI Taxonomy" id="419481"/>
    <lineage>
        <taxon>Bacteria</taxon>
        <taxon>Pseudomonadati</taxon>
        <taxon>Thermodesulfobacteriota</taxon>
        <taxon>Desulfobacteria</taxon>
        <taxon>Desulfobacterales</taxon>
        <taxon>Desulfolunaceae</taxon>
        <taxon>Desulfoluna</taxon>
    </lineage>
</organism>
<protein>
    <submittedName>
        <fullName evidence="2">dGTPase</fullName>
    </submittedName>
</protein>
<dbReference type="AlphaFoldDB" id="A0A1G5JSK3"/>
<dbReference type="Pfam" id="PF01966">
    <property type="entry name" value="HD"/>
    <property type="match status" value="1"/>
</dbReference>
<accession>A0A1G5JSK3</accession>
<dbReference type="PANTHER" id="PTHR11373:SF43">
    <property type="entry name" value="DEOXYGUANOSINETRIPHOSPHATE TRIPHOSPHOHYDROLASE-LIKE PROTEIN"/>
    <property type="match status" value="1"/>
</dbReference>
<dbReference type="SMART" id="SM00471">
    <property type="entry name" value="HDc"/>
    <property type="match status" value="1"/>
</dbReference>
<gene>
    <name evidence="2" type="ORF">SAMN05216233_1465</name>
</gene>
<reference evidence="2 3" key="1">
    <citation type="submission" date="2016-10" db="EMBL/GenBank/DDBJ databases">
        <authorList>
            <person name="de Groot N.N."/>
        </authorList>
    </citation>
    <scope>NUCLEOTIDE SEQUENCE [LARGE SCALE GENOMIC DNA]</scope>
    <source>
        <strain evidence="2 3">AA1</strain>
    </source>
</reference>
<dbReference type="CDD" id="cd00077">
    <property type="entry name" value="HDc"/>
    <property type="match status" value="1"/>
</dbReference>
<dbReference type="Proteomes" id="UP000198870">
    <property type="component" value="Unassembled WGS sequence"/>
</dbReference>
<dbReference type="GO" id="GO:0006203">
    <property type="term" value="P:dGTP catabolic process"/>
    <property type="evidence" value="ECO:0007669"/>
    <property type="project" value="TreeGrafter"/>
</dbReference>
<dbReference type="SUPFAM" id="SSF109604">
    <property type="entry name" value="HD-domain/PDEase-like"/>
    <property type="match status" value="1"/>
</dbReference>